<name>A0A1Y2M8F5_EPING</name>
<accession>A0A1Y2M8F5</accession>
<evidence type="ECO:0000313" key="1">
    <source>
        <dbReference type="EMBL" id="OSS52079.1"/>
    </source>
</evidence>
<evidence type="ECO:0000313" key="2">
    <source>
        <dbReference type="Proteomes" id="UP000193240"/>
    </source>
</evidence>
<gene>
    <name evidence="1" type="ORF">B5807_03714</name>
</gene>
<protein>
    <submittedName>
        <fullName evidence="1">Uncharacterized protein</fullName>
    </submittedName>
</protein>
<proteinExistence type="predicted"/>
<dbReference type="AlphaFoldDB" id="A0A1Y2M8F5"/>
<dbReference type="InParanoid" id="A0A1Y2M8F5"/>
<organism evidence="1 2">
    <name type="scientific">Epicoccum nigrum</name>
    <name type="common">Soil fungus</name>
    <name type="synonym">Epicoccum purpurascens</name>
    <dbReference type="NCBI Taxonomy" id="105696"/>
    <lineage>
        <taxon>Eukaryota</taxon>
        <taxon>Fungi</taxon>
        <taxon>Dikarya</taxon>
        <taxon>Ascomycota</taxon>
        <taxon>Pezizomycotina</taxon>
        <taxon>Dothideomycetes</taxon>
        <taxon>Pleosporomycetidae</taxon>
        <taxon>Pleosporales</taxon>
        <taxon>Pleosporineae</taxon>
        <taxon>Didymellaceae</taxon>
        <taxon>Epicoccum</taxon>
    </lineage>
</organism>
<keyword evidence="2" id="KW-1185">Reference proteome</keyword>
<dbReference type="Proteomes" id="UP000193240">
    <property type="component" value="Unassembled WGS sequence"/>
</dbReference>
<reference evidence="1 2" key="1">
    <citation type="journal article" date="2017" name="Genome Announc.">
        <title>Genome sequence of the saprophytic ascomycete Epicoccum nigrum ICMP 19927 strain isolated from New Zealand.</title>
        <authorList>
            <person name="Fokin M."/>
            <person name="Fleetwood D."/>
            <person name="Weir B.S."/>
            <person name="Villas-Boas S.G."/>
        </authorList>
    </citation>
    <scope>NUCLEOTIDE SEQUENCE [LARGE SCALE GENOMIC DNA]</scope>
    <source>
        <strain evidence="1 2">ICMP 19927</strain>
    </source>
</reference>
<sequence length="125" mass="14695">MPDSIALYEEGYLRYEDDTPAVIPSLKRALEIFSEGVTNRYAPLEDGTDQYAFQKLIFFFSSLYRTPSEEQVHDLSDQLVMRYWKLDQANLDHIENFWERDTKTNCRVDSVINQLDAVSTFREVN</sequence>
<dbReference type="EMBL" id="KZ107840">
    <property type="protein sequence ID" value="OSS52079.1"/>
    <property type="molecule type" value="Genomic_DNA"/>
</dbReference>